<dbReference type="InterPro" id="IPR000305">
    <property type="entry name" value="GIY-YIG_endonuc"/>
</dbReference>
<name>X1BV06_9ZZZZ</name>
<proteinExistence type="predicted"/>
<dbReference type="AlphaFoldDB" id="X1BV06"/>
<organism evidence="2">
    <name type="scientific">marine sediment metagenome</name>
    <dbReference type="NCBI Taxonomy" id="412755"/>
    <lineage>
        <taxon>unclassified sequences</taxon>
        <taxon>metagenomes</taxon>
        <taxon>ecological metagenomes</taxon>
    </lineage>
</organism>
<dbReference type="Pfam" id="PF01541">
    <property type="entry name" value="GIY-YIG"/>
    <property type="match status" value="1"/>
</dbReference>
<sequence>MISREDAQKMLERIWQELKSSRRYTFFSSPDWKESFEPKSGVYAVWEKGEERPVYAGETANLKERMSDFEDSRHHTLRRTIGKKKFEHMEGFEKATTKKKFPEHIEKLVGNYFRENLMVACLPIYFGRKEVEEYIDEKFHPTYHRRKRRRKGD</sequence>
<evidence type="ECO:0000313" key="2">
    <source>
        <dbReference type="EMBL" id="GAG99609.1"/>
    </source>
</evidence>
<comment type="caution">
    <text evidence="2">The sequence shown here is derived from an EMBL/GenBank/DDBJ whole genome shotgun (WGS) entry which is preliminary data.</text>
</comment>
<feature type="domain" description="GIY-YIG" evidence="1">
    <location>
        <begin position="40"/>
        <end position="107"/>
    </location>
</feature>
<accession>X1BV06</accession>
<protein>
    <recommendedName>
        <fullName evidence="1">GIY-YIG domain-containing protein</fullName>
    </recommendedName>
</protein>
<dbReference type="EMBL" id="BART01029302">
    <property type="protein sequence ID" value="GAG99609.1"/>
    <property type="molecule type" value="Genomic_DNA"/>
</dbReference>
<reference evidence="2" key="1">
    <citation type="journal article" date="2014" name="Front. Microbiol.">
        <title>High frequency of phylogenetically diverse reductive dehalogenase-homologous genes in deep subseafloor sedimentary metagenomes.</title>
        <authorList>
            <person name="Kawai M."/>
            <person name="Futagami T."/>
            <person name="Toyoda A."/>
            <person name="Takaki Y."/>
            <person name="Nishi S."/>
            <person name="Hori S."/>
            <person name="Arai W."/>
            <person name="Tsubouchi T."/>
            <person name="Morono Y."/>
            <person name="Uchiyama I."/>
            <person name="Ito T."/>
            <person name="Fujiyama A."/>
            <person name="Inagaki F."/>
            <person name="Takami H."/>
        </authorList>
    </citation>
    <scope>NUCLEOTIDE SEQUENCE</scope>
    <source>
        <strain evidence="2">Expedition CK06-06</strain>
    </source>
</reference>
<evidence type="ECO:0000259" key="1">
    <source>
        <dbReference type="Pfam" id="PF01541"/>
    </source>
</evidence>
<gene>
    <name evidence="2" type="ORF">S01H4_51457</name>
</gene>